<dbReference type="EMBL" id="VSSQ01097200">
    <property type="protein sequence ID" value="MPN40647.1"/>
    <property type="molecule type" value="Genomic_DNA"/>
</dbReference>
<gene>
    <name evidence="1" type="ORF">SDC9_188185</name>
</gene>
<proteinExistence type="predicted"/>
<evidence type="ECO:0000313" key="1">
    <source>
        <dbReference type="EMBL" id="MPN40647.1"/>
    </source>
</evidence>
<comment type="caution">
    <text evidence="1">The sequence shown here is derived from an EMBL/GenBank/DDBJ whole genome shotgun (WGS) entry which is preliminary data.</text>
</comment>
<organism evidence="1">
    <name type="scientific">bioreactor metagenome</name>
    <dbReference type="NCBI Taxonomy" id="1076179"/>
    <lineage>
        <taxon>unclassified sequences</taxon>
        <taxon>metagenomes</taxon>
        <taxon>ecological metagenomes</taxon>
    </lineage>
</organism>
<protein>
    <submittedName>
        <fullName evidence="1">Uncharacterized protein</fullName>
    </submittedName>
</protein>
<accession>A0A645HNW4</accession>
<reference evidence="1" key="1">
    <citation type="submission" date="2019-08" db="EMBL/GenBank/DDBJ databases">
        <authorList>
            <person name="Kucharzyk K."/>
            <person name="Murdoch R.W."/>
            <person name="Higgins S."/>
            <person name="Loffler F."/>
        </authorList>
    </citation>
    <scope>NUCLEOTIDE SEQUENCE</scope>
</reference>
<dbReference type="AlphaFoldDB" id="A0A645HNW4"/>
<sequence length="83" mass="9376">MPPFSFLKAAPYSAIIKANGIKNVTAEIMYQGIAPYPIRKNDLGMFANPNTEVKIISINDTSVNFLELSLLNFFIPFVMFRIF</sequence>
<name>A0A645HNW4_9ZZZZ</name>